<dbReference type="Pfam" id="PF01740">
    <property type="entry name" value="STAS"/>
    <property type="match status" value="1"/>
</dbReference>
<organism evidence="2 3">
    <name type="scientific">Crossiella cryophila</name>
    <dbReference type="NCBI Taxonomy" id="43355"/>
    <lineage>
        <taxon>Bacteria</taxon>
        <taxon>Bacillati</taxon>
        <taxon>Actinomycetota</taxon>
        <taxon>Actinomycetes</taxon>
        <taxon>Pseudonocardiales</taxon>
        <taxon>Pseudonocardiaceae</taxon>
        <taxon>Crossiella</taxon>
    </lineage>
</organism>
<feature type="domain" description="STAS" evidence="1">
    <location>
        <begin position="9"/>
        <end position="119"/>
    </location>
</feature>
<protein>
    <submittedName>
        <fullName evidence="2">Anti-anti-sigma regulatory factor</fullName>
    </submittedName>
</protein>
<dbReference type="EMBL" id="JACHMH010000001">
    <property type="protein sequence ID" value="MBB4673975.1"/>
    <property type="molecule type" value="Genomic_DNA"/>
</dbReference>
<dbReference type="InterPro" id="IPR002645">
    <property type="entry name" value="STAS_dom"/>
</dbReference>
<dbReference type="Gene3D" id="3.30.750.24">
    <property type="entry name" value="STAS domain"/>
    <property type="match status" value="1"/>
</dbReference>
<reference evidence="2 3" key="1">
    <citation type="submission" date="2020-08" db="EMBL/GenBank/DDBJ databases">
        <title>Sequencing the genomes of 1000 actinobacteria strains.</title>
        <authorList>
            <person name="Klenk H.-P."/>
        </authorList>
    </citation>
    <scope>NUCLEOTIDE SEQUENCE [LARGE SCALE GENOMIC DNA]</scope>
    <source>
        <strain evidence="2 3">DSM 44230</strain>
    </source>
</reference>
<evidence type="ECO:0000313" key="2">
    <source>
        <dbReference type="EMBL" id="MBB4673975.1"/>
    </source>
</evidence>
<evidence type="ECO:0000259" key="1">
    <source>
        <dbReference type="PROSITE" id="PS50801"/>
    </source>
</evidence>
<evidence type="ECO:0000313" key="3">
    <source>
        <dbReference type="Proteomes" id="UP000533598"/>
    </source>
</evidence>
<dbReference type="RefSeq" id="WP_185000026.1">
    <property type="nucleotide sequence ID" value="NZ_BAAAUI010000013.1"/>
</dbReference>
<dbReference type="SUPFAM" id="SSF52091">
    <property type="entry name" value="SpoIIaa-like"/>
    <property type="match status" value="1"/>
</dbReference>
<dbReference type="PROSITE" id="PS50801">
    <property type="entry name" value="STAS"/>
    <property type="match status" value="1"/>
</dbReference>
<sequence length="247" mass="26562">MMSVEDSVLATKIEPRGTAAVLRVDGLLDSSSYPQLRDVLLHAVDPAPHALVVDLSRLTAHTPAPLSVFAVVRLSVARWPGVPLLLAEPGPELRAVMERSTVLEFVPVFPTVDAALASVLDAPPRERVRLRVPVHRVSPRWIAEVIGEVCRNWGVPQIEGPATTVAEQLIFEALAGDASWGDGLLLRVELCDGLLTVAVRVDDPFLPQLGGGFDRGRELAAVAHTWGYTPTGDGRRVAWATIRTSSG</sequence>
<dbReference type="AlphaFoldDB" id="A0A7W7C3P6"/>
<name>A0A7W7C3P6_9PSEU</name>
<dbReference type="InterPro" id="IPR036513">
    <property type="entry name" value="STAS_dom_sf"/>
</dbReference>
<accession>A0A7W7C3P6</accession>
<dbReference type="CDD" id="cd07043">
    <property type="entry name" value="STAS_anti-anti-sigma_factors"/>
    <property type="match status" value="1"/>
</dbReference>
<keyword evidence="3" id="KW-1185">Reference proteome</keyword>
<comment type="caution">
    <text evidence="2">The sequence shown here is derived from an EMBL/GenBank/DDBJ whole genome shotgun (WGS) entry which is preliminary data.</text>
</comment>
<dbReference type="Proteomes" id="UP000533598">
    <property type="component" value="Unassembled WGS sequence"/>
</dbReference>
<proteinExistence type="predicted"/>
<gene>
    <name evidence="2" type="ORF">HNR67_000093</name>
</gene>